<keyword evidence="2" id="KW-1185">Reference proteome</keyword>
<evidence type="ECO:0000313" key="1">
    <source>
        <dbReference type="EMBL" id="KUJ06226.1"/>
    </source>
</evidence>
<accession>A0A132B1G9</accession>
<organism evidence="1 2">
    <name type="scientific">Mollisia scopiformis</name>
    <name type="common">Conifer needle endophyte fungus</name>
    <name type="synonym">Phialocephala scopiformis</name>
    <dbReference type="NCBI Taxonomy" id="149040"/>
    <lineage>
        <taxon>Eukaryota</taxon>
        <taxon>Fungi</taxon>
        <taxon>Dikarya</taxon>
        <taxon>Ascomycota</taxon>
        <taxon>Pezizomycotina</taxon>
        <taxon>Leotiomycetes</taxon>
        <taxon>Helotiales</taxon>
        <taxon>Mollisiaceae</taxon>
        <taxon>Mollisia</taxon>
    </lineage>
</organism>
<sequence>MSDLPSHFDATLSERETSSDFIPNPDAIEYRFGSSDTLVAQLVKELPVTITVEKGHVCKHKDQSYGVGFKVNSVESGVFQIQVYDRSFDIELDALGASWTGRWVLFRHWHWIRLLRAFLAHREVAGFHVEYEGRGWYIIRGSCCFHATKVSRAELEECWPREPAIPRKSSYVVARKSTFFSSSFSHDTLYSRTDRSAFAPEGN</sequence>
<dbReference type="AlphaFoldDB" id="A0A132B1G9"/>
<dbReference type="OrthoDB" id="3471318at2759"/>
<protein>
    <submittedName>
        <fullName evidence="1">Uncharacterized protein</fullName>
    </submittedName>
</protein>
<dbReference type="EMBL" id="KQ947450">
    <property type="protein sequence ID" value="KUJ06226.1"/>
    <property type="molecule type" value="Genomic_DNA"/>
</dbReference>
<dbReference type="Proteomes" id="UP000070700">
    <property type="component" value="Unassembled WGS sequence"/>
</dbReference>
<gene>
    <name evidence="1" type="ORF">LY89DRAFT_678953</name>
</gene>
<dbReference type="KEGG" id="psco:LY89DRAFT_678953"/>
<dbReference type="GeneID" id="28823507"/>
<name>A0A132B1G9_MOLSC</name>
<dbReference type="InParanoid" id="A0A132B1G9"/>
<reference evidence="1 2" key="1">
    <citation type="submission" date="2015-10" db="EMBL/GenBank/DDBJ databases">
        <title>Full genome of DAOMC 229536 Phialocephala scopiformis, a fungal endophyte of spruce producing the potent anti-insectan compound rugulosin.</title>
        <authorList>
            <consortium name="DOE Joint Genome Institute"/>
            <person name="Walker A.K."/>
            <person name="Frasz S.L."/>
            <person name="Seifert K.A."/>
            <person name="Miller J.D."/>
            <person name="Mondo S.J."/>
            <person name="Labutti K."/>
            <person name="Lipzen A."/>
            <person name="Dockter R."/>
            <person name="Kennedy M."/>
            <person name="Grigoriev I.V."/>
            <person name="Spatafora J.W."/>
        </authorList>
    </citation>
    <scope>NUCLEOTIDE SEQUENCE [LARGE SCALE GENOMIC DNA]</scope>
    <source>
        <strain evidence="1 2">CBS 120377</strain>
    </source>
</reference>
<dbReference type="RefSeq" id="XP_018060581.1">
    <property type="nucleotide sequence ID" value="XM_018213781.1"/>
</dbReference>
<proteinExistence type="predicted"/>
<evidence type="ECO:0000313" key="2">
    <source>
        <dbReference type="Proteomes" id="UP000070700"/>
    </source>
</evidence>